<feature type="transmembrane region" description="Helical" evidence="6">
    <location>
        <begin position="202"/>
        <end position="223"/>
    </location>
</feature>
<sequence length="586" mass="63085">MASPMTSKPPSTKEGSTLEGNIAKPSSTYESSVKKRDSAYSEKTQEPGGTSSTTEKALEEAAPKFDESKILHGRRLFFAFVAMLLSVLLIALDQTIIAPALPVIASRFDALDQISWIASAYFLTQTAFLLVYGTFLTIFDRKYVYMASVTWFEIGSLFCAVAPSVNFLIFGRAVAGIGGAGIFVSVLSIIGEVTRLEDRPKLFGSFGAVFGFSSVLGPLLGGAFTDHVTWRWCFYINLPVGALSVVTIWFIVPSTGQPEISPERIESIEAKFRRYTGGKWIPSSKSLAFRLGMMDYVGGTLLLGLITCLLLAIQWGGDKYPWKSSIVIGLLCGFAAIATVFVIWEWKFTDGHGILPLRFFKSRTQVGTCISACFVFFSMLGAIYYLPLLFQAVKHHSATRSGIDILPFMLAIVVGSGVSGLIVSLFGNYWNFLVFGPWLASVGAGLLYTLHEHSSNGKYIGYQNPVVAIQANVDPEDLPQTTALVSFAQLFGGVLGIGVCGTVFANELSTGLVKYAPEAPFELVRDSVEAIYTLPVAQQAGVIHAYVLAIDKVFLVAVACGALGSLGATLIRNINIKGRALGGAAA</sequence>
<organism evidence="8 9">
    <name type="scientific">Piloderma croceum (strain F 1598)</name>
    <dbReference type="NCBI Taxonomy" id="765440"/>
    <lineage>
        <taxon>Eukaryota</taxon>
        <taxon>Fungi</taxon>
        <taxon>Dikarya</taxon>
        <taxon>Basidiomycota</taxon>
        <taxon>Agaricomycotina</taxon>
        <taxon>Agaricomycetes</taxon>
        <taxon>Agaricomycetidae</taxon>
        <taxon>Atheliales</taxon>
        <taxon>Atheliaceae</taxon>
        <taxon>Piloderma</taxon>
    </lineage>
</organism>
<accession>A0A0C3BQV4</accession>
<dbReference type="InterPro" id="IPR011701">
    <property type="entry name" value="MFS"/>
</dbReference>
<evidence type="ECO:0000256" key="5">
    <source>
        <dbReference type="SAM" id="MobiDB-lite"/>
    </source>
</evidence>
<reference evidence="9" key="2">
    <citation type="submission" date="2015-01" db="EMBL/GenBank/DDBJ databases">
        <title>Evolutionary Origins and Diversification of the Mycorrhizal Mutualists.</title>
        <authorList>
            <consortium name="DOE Joint Genome Institute"/>
            <consortium name="Mycorrhizal Genomics Consortium"/>
            <person name="Kohler A."/>
            <person name="Kuo A."/>
            <person name="Nagy L.G."/>
            <person name="Floudas D."/>
            <person name="Copeland A."/>
            <person name="Barry K.W."/>
            <person name="Cichocki N."/>
            <person name="Veneault-Fourrey C."/>
            <person name="LaButti K."/>
            <person name="Lindquist E.A."/>
            <person name="Lipzen A."/>
            <person name="Lundell T."/>
            <person name="Morin E."/>
            <person name="Murat C."/>
            <person name="Riley R."/>
            <person name="Ohm R."/>
            <person name="Sun H."/>
            <person name="Tunlid A."/>
            <person name="Henrissat B."/>
            <person name="Grigoriev I.V."/>
            <person name="Hibbett D.S."/>
            <person name="Martin F."/>
        </authorList>
    </citation>
    <scope>NUCLEOTIDE SEQUENCE [LARGE SCALE GENOMIC DNA]</scope>
    <source>
        <strain evidence="9">F 1598</strain>
    </source>
</reference>
<dbReference type="Proteomes" id="UP000054166">
    <property type="component" value="Unassembled WGS sequence"/>
</dbReference>
<reference evidence="8 9" key="1">
    <citation type="submission" date="2014-04" db="EMBL/GenBank/DDBJ databases">
        <authorList>
            <consortium name="DOE Joint Genome Institute"/>
            <person name="Kuo A."/>
            <person name="Tarkka M."/>
            <person name="Buscot F."/>
            <person name="Kohler A."/>
            <person name="Nagy L.G."/>
            <person name="Floudas D."/>
            <person name="Copeland A."/>
            <person name="Barry K.W."/>
            <person name="Cichocki N."/>
            <person name="Veneault-Fourrey C."/>
            <person name="LaButti K."/>
            <person name="Lindquist E.A."/>
            <person name="Lipzen A."/>
            <person name="Lundell T."/>
            <person name="Morin E."/>
            <person name="Murat C."/>
            <person name="Sun H."/>
            <person name="Tunlid A."/>
            <person name="Henrissat B."/>
            <person name="Grigoriev I.V."/>
            <person name="Hibbett D.S."/>
            <person name="Martin F."/>
            <person name="Nordberg H.P."/>
            <person name="Cantor M.N."/>
            <person name="Hua S.X."/>
        </authorList>
    </citation>
    <scope>NUCLEOTIDE SEQUENCE [LARGE SCALE GENOMIC DNA]</scope>
    <source>
        <strain evidence="8 9">F 1598</strain>
    </source>
</reference>
<dbReference type="STRING" id="765440.A0A0C3BQV4"/>
<feature type="transmembrane region" description="Helical" evidence="6">
    <location>
        <begin position="432"/>
        <end position="450"/>
    </location>
</feature>
<name>A0A0C3BQV4_PILCF</name>
<keyword evidence="4 6" id="KW-0472">Membrane</keyword>
<feature type="transmembrane region" description="Helical" evidence="6">
    <location>
        <begin position="553"/>
        <end position="571"/>
    </location>
</feature>
<evidence type="ECO:0000256" key="1">
    <source>
        <dbReference type="ARBA" id="ARBA00004141"/>
    </source>
</evidence>
<feature type="transmembrane region" description="Helical" evidence="6">
    <location>
        <begin position="365"/>
        <end position="385"/>
    </location>
</feature>
<dbReference type="OrthoDB" id="10021397at2759"/>
<evidence type="ECO:0000256" key="3">
    <source>
        <dbReference type="ARBA" id="ARBA00022989"/>
    </source>
</evidence>
<feature type="compositionally biased region" description="Basic and acidic residues" evidence="5">
    <location>
        <begin position="32"/>
        <end position="45"/>
    </location>
</feature>
<dbReference type="AlphaFoldDB" id="A0A0C3BQV4"/>
<feature type="region of interest" description="Disordered" evidence="5">
    <location>
        <begin position="1"/>
        <end position="57"/>
    </location>
</feature>
<feature type="transmembrane region" description="Helical" evidence="6">
    <location>
        <begin position="169"/>
        <end position="190"/>
    </location>
</feature>
<evidence type="ECO:0000259" key="7">
    <source>
        <dbReference type="PROSITE" id="PS50850"/>
    </source>
</evidence>
<dbReference type="InterPro" id="IPR020846">
    <property type="entry name" value="MFS_dom"/>
</dbReference>
<feature type="domain" description="Major facilitator superfamily (MFS) profile" evidence="7">
    <location>
        <begin position="79"/>
        <end position="586"/>
    </location>
</feature>
<feature type="transmembrane region" description="Helical" evidence="6">
    <location>
        <begin position="143"/>
        <end position="163"/>
    </location>
</feature>
<proteinExistence type="predicted"/>
<feature type="transmembrane region" description="Helical" evidence="6">
    <location>
        <begin position="405"/>
        <end position="425"/>
    </location>
</feature>
<evidence type="ECO:0000256" key="2">
    <source>
        <dbReference type="ARBA" id="ARBA00022692"/>
    </source>
</evidence>
<dbReference type="GO" id="GO:0022857">
    <property type="term" value="F:transmembrane transporter activity"/>
    <property type="evidence" value="ECO:0007669"/>
    <property type="project" value="InterPro"/>
</dbReference>
<evidence type="ECO:0000313" key="8">
    <source>
        <dbReference type="EMBL" id="KIM88878.1"/>
    </source>
</evidence>
<feature type="transmembrane region" description="Helical" evidence="6">
    <location>
        <begin position="229"/>
        <end position="252"/>
    </location>
</feature>
<keyword evidence="2 6" id="KW-0812">Transmembrane</keyword>
<keyword evidence="9" id="KW-1185">Reference proteome</keyword>
<dbReference type="Pfam" id="PF07690">
    <property type="entry name" value="MFS_1"/>
    <property type="match status" value="1"/>
</dbReference>
<dbReference type="Gene3D" id="1.20.1720.10">
    <property type="entry name" value="Multidrug resistance protein D"/>
    <property type="match status" value="1"/>
</dbReference>
<dbReference type="InterPro" id="IPR036259">
    <property type="entry name" value="MFS_trans_sf"/>
</dbReference>
<evidence type="ECO:0000313" key="9">
    <source>
        <dbReference type="Proteomes" id="UP000054166"/>
    </source>
</evidence>
<gene>
    <name evidence="8" type="ORF">PILCRDRAFT_243404</name>
</gene>
<dbReference type="PANTHER" id="PTHR23501">
    <property type="entry name" value="MAJOR FACILITATOR SUPERFAMILY"/>
    <property type="match status" value="1"/>
</dbReference>
<feature type="transmembrane region" description="Helical" evidence="6">
    <location>
        <begin position="325"/>
        <end position="344"/>
    </location>
</feature>
<dbReference type="PROSITE" id="PS50850">
    <property type="entry name" value="MFS"/>
    <property type="match status" value="1"/>
</dbReference>
<protein>
    <recommendedName>
        <fullName evidence="7">Major facilitator superfamily (MFS) profile domain-containing protein</fullName>
    </recommendedName>
</protein>
<dbReference type="HOGENOM" id="CLU_000960_22_1_1"/>
<dbReference type="GO" id="GO:0005886">
    <property type="term" value="C:plasma membrane"/>
    <property type="evidence" value="ECO:0007669"/>
    <property type="project" value="TreeGrafter"/>
</dbReference>
<comment type="subcellular location">
    <subcellularLocation>
        <location evidence="1">Membrane</location>
        <topology evidence="1">Multi-pass membrane protein</topology>
    </subcellularLocation>
</comment>
<feature type="transmembrane region" description="Helical" evidence="6">
    <location>
        <begin position="76"/>
        <end position="101"/>
    </location>
</feature>
<evidence type="ECO:0000256" key="4">
    <source>
        <dbReference type="ARBA" id="ARBA00023136"/>
    </source>
</evidence>
<dbReference type="InterPro" id="IPR001958">
    <property type="entry name" value="Tet-R_TetA/multi-R_MdtG-like"/>
</dbReference>
<evidence type="ECO:0000256" key="6">
    <source>
        <dbReference type="SAM" id="Phobius"/>
    </source>
</evidence>
<feature type="transmembrane region" description="Helical" evidence="6">
    <location>
        <begin position="293"/>
        <end position="313"/>
    </location>
</feature>
<feature type="compositionally biased region" description="Polar residues" evidence="5">
    <location>
        <begin position="1"/>
        <end position="31"/>
    </location>
</feature>
<feature type="transmembrane region" description="Helical" evidence="6">
    <location>
        <begin position="113"/>
        <end position="136"/>
    </location>
</feature>
<keyword evidence="3 6" id="KW-1133">Transmembrane helix</keyword>
<dbReference type="CDD" id="cd17502">
    <property type="entry name" value="MFS_Azr1_MDR_like"/>
    <property type="match status" value="1"/>
</dbReference>
<dbReference type="PRINTS" id="PR01035">
    <property type="entry name" value="TCRTETA"/>
</dbReference>
<dbReference type="SUPFAM" id="SSF103473">
    <property type="entry name" value="MFS general substrate transporter"/>
    <property type="match status" value="2"/>
</dbReference>
<dbReference type="PANTHER" id="PTHR23501:SF198">
    <property type="entry name" value="AZOLE RESISTANCE PROTEIN 1-RELATED"/>
    <property type="match status" value="1"/>
</dbReference>
<dbReference type="InParanoid" id="A0A0C3BQV4"/>
<dbReference type="EMBL" id="KN832976">
    <property type="protein sequence ID" value="KIM88878.1"/>
    <property type="molecule type" value="Genomic_DNA"/>
</dbReference>